<feature type="chain" id="PRO_5004566407" evidence="1">
    <location>
        <begin position="20"/>
        <end position="99"/>
    </location>
</feature>
<accession>T0KSM6</accession>
<dbReference type="HOGENOM" id="CLU_2346554_0_0_1"/>
<comment type="caution">
    <text evidence="2">The sequence shown here is derived from an EMBL/GenBank/DDBJ whole genome shotgun (WGS) entry which is preliminary data.</text>
</comment>
<gene>
    <name evidence="2" type="ORF">CGLO_05013</name>
</gene>
<name>T0KSM6_COLGC</name>
<evidence type="ECO:0000256" key="1">
    <source>
        <dbReference type="SAM" id="SignalP"/>
    </source>
</evidence>
<keyword evidence="1" id="KW-0732">Signal</keyword>
<dbReference type="AlphaFoldDB" id="T0KSM6"/>
<proteinExistence type="predicted"/>
<evidence type="ECO:0000313" key="3">
    <source>
        <dbReference type="Proteomes" id="UP000015530"/>
    </source>
</evidence>
<evidence type="ECO:0000313" key="2">
    <source>
        <dbReference type="EMBL" id="EQB55094.1"/>
    </source>
</evidence>
<organism evidence="2 3">
    <name type="scientific">Colletotrichum gloeosporioides (strain Cg-14)</name>
    <name type="common">Anthracnose fungus</name>
    <name type="synonym">Glomerella cingulata</name>
    <dbReference type="NCBI Taxonomy" id="1237896"/>
    <lineage>
        <taxon>Eukaryota</taxon>
        <taxon>Fungi</taxon>
        <taxon>Dikarya</taxon>
        <taxon>Ascomycota</taxon>
        <taxon>Pezizomycotina</taxon>
        <taxon>Sordariomycetes</taxon>
        <taxon>Hypocreomycetidae</taxon>
        <taxon>Glomerellales</taxon>
        <taxon>Glomerellaceae</taxon>
        <taxon>Colletotrichum</taxon>
        <taxon>Colletotrichum gloeosporioides species complex</taxon>
    </lineage>
</organism>
<dbReference type="OrthoDB" id="4789509at2759"/>
<dbReference type="Proteomes" id="UP000015530">
    <property type="component" value="Unassembled WGS sequence"/>
</dbReference>
<feature type="signal peptide" evidence="1">
    <location>
        <begin position="1"/>
        <end position="19"/>
    </location>
</feature>
<dbReference type="EMBL" id="AMYD01001005">
    <property type="protein sequence ID" value="EQB55094.1"/>
    <property type="molecule type" value="Genomic_DNA"/>
</dbReference>
<sequence length="99" mass="10790">MRLLHYMYLAAFGAVTVNAYMCNCFMADKPEIVAAAQVCKTFGGALCSDKARNINGCIMGHTITDADCARIYFKVENGKTVPDTSMKANCERYTGSCPN</sequence>
<reference evidence="3" key="1">
    <citation type="journal article" date="2013" name="Mol. Plant Microbe Interact.">
        <title>Global aspects of pacC regulation of pathogenicity genes in Colletotrichum gloeosporioides as revealed by transcriptome analysis.</title>
        <authorList>
            <person name="Alkan N."/>
            <person name="Meng X."/>
            <person name="Friedlander G."/>
            <person name="Reuveni E."/>
            <person name="Sukno S."/>
            <person name="Sherman A."/>
            <person name="Thon M."/>
            <person name="Fluhr R."/>
            <person name="Prusky D."/>
        </authorList>
    </citation>
    <scope>NUCLEOTIDE SEQUENCE [LARGE SCALE GENOMIC DNA]</scope>
    <source>
        <strain evidence="3">Cg-14</strain>
    </source>
</reference>
<protein>
    <submittedName>
        <fullName evidence="2">Uncharacterized protein</fullName>
    </submittedName>
</protein>